<reference evidence="1 2" key="1">
    <citation type="submission" date="2024-09" db="EMBL/GenBank/DDBJ databases">
        <title>Chromosome-scale assembly of Riccia fluitans.</title>
        <authorList>
            <person name="Paukszto L."/>
            <person name="Sawicki J."/>
            <person name="Karawczyk K."/>
            <person name="Piernik-Szablinska J."/>
            <person name="Szczecinska M."/>
            <person name="Mazdziarz M."/>
        </authorList>
    </citation>
    <scope>NUCLEOTIDE SEQUENCE [LARGE SCALE GENOMIC DNA]</scope>
    <source>
        <strain evidence="1">Rf_01</strain>
        <tissue evidence="1">Aerial parts of the thallus</tissue>
    </source>
</reference>
<organism evidence="1 2">
    <name type="scientific">Riccia fluitans</name>
    <dbReference type="NCBI Taxonomy" id="41844"/>
    <lineage>
        <taxon>Eukaryota</taxon>
        <taxon>Viridiplantae</taxon>
        <taxon>Streptophyta</taxon>
        <taxon>Embryophyta</taxon>
        <taxon>Marchantiophyta</taxon>
        <taxon>Marchantiopsida</taxon>
        <taxon>Marchantiidae</taxon>
        <taxon>Marchantiales</taxon>
        <taxon>Ricciaceae</taxon>
        <taxon>Riccia</taxon>
    </lineage>
</organism>
<evidence type="ECO:0000313" key="2">
    <source>
        <dbReference type="Proteomes" id="UP001605036"/>
    </source>
</evidence>
<dbReference type="Proteomes" id="UP001605036">
    <property type="component" value="Unassembled WGS sequence"/>
</dbReference>
<keyword evidence="2" id="KW-1185">Reference proteome</keyword>
<proteinExistence type="predicted"/>
<evidence type="ECO:0000313" key="1">
    <source>
        <dbReference type="EMBL" id="KAL2642024.1"/>
    </source>
</evidence>
<name>A0ABD1Z3P2_9MARC</name>
<comment type="caution">
    <text evidence="1">The sequence shown here is derived from an EMBL/GenBank/DDBJ whole genome shotgun (WGS) entry which is preliminary data.</text>
</comment>
<dbReference type="AlphaFoldDB" id="A0ABD1Z3P2"/>
<protein>
    <submittedName>
        <fullName evidence="1">Uncharacterized protein</fullName>
    </submittedName>
</protein>
<gene>
    <name evidence="1" type="ORF">R1flu_009611</name>
</gene>
<sequence length="68" mass="7777">MRANRNVMADELAEFSYIRSSKLAFDSTLMARLLRLSNHAIMGVRVLFEQGTATAVVAWIEFLRRDSE</sequence>
<accession>A0ABD1Z3P2</accession>
<dbReference type="EMBL" id="JBHFFA010000002">
    <property type="protein sequence ID" value="KAL2642024.1"/>
    <property type="molecule type" value="Genomic_DNA"/>
</dbReference>